<sequence length="237" mass="27394">MTSKEKFQATMGDKRRNSYQRILFNALTRFMRKSALSSLSEIERYYNNKARKAPHVVAHYAAGARVMSLTEKQMAAHLASLPFKCAQGDSPYSQPVCKLPEDESKRKKKEKGKIGLKVKFSNSLKNTSNKAKKKHLRHQIQKDFTNRIKLCRERPQRLDVKPLTEMPFVKASDIRSQTKSHLTINDVPAIRTKVAQAQDKYKKRLTKCNEEVYKQNPHLFDIHKIPSQLQAVHGKIY</sequence>
<gene>
    <name evidence="1" type="ORF">LOD99_11645</name>
</gene>
<proteinExistence type="predicted"/>
<dbReference type="AlphaFoldDB" id="A0AAV7JKE1"/>
<dbReference type="InterPro" id="IPR043520">
    <property type="entry name" value="SPT21"/>
</dbReference>
<evidence type="ECO:0000313" key="2">
    <source>
        <dbReference type="Proteomes" id="UP001165289"/>
    </source>
</evidence>
<dbReference type="EMBL" id="JAKMXF010000321">
    <property type="protein sequence ID" value="KAI6649278.1"/>
    <property type="molecule type" value="Genomic_DNA"/>
</dbReference>
<accession>A0AAV7JKE1</accession>
<evidence type="ECO:0000313" key="1">
    <source>
        <dbReference type="EMBL" id="KAI6649278.1"/>
    </source>
</evidence>
<protein>
    <submittedName>
        <fullName evidence="1">Caltractin</fullName>
    </submittedName>
</protein>
<dbReference type="PANTHER" id="PTHR47500:SF3">
    <property type="entry name" value="EF-HAND DOMAIN-CONTAINING PROTEIN"/>
    <property type="match status" value="1"/>
</dbReference>
<comment type="caution">
    <text evidence="1">The sequence shown here is derived from an EMBL/GenBank/DDBJ whole genome shotgun (WGS) entry which is preliminary data.</text>
</comment>
<dbReference type="Proteomes" id="UP001165289">
    <property type="component" value="Unassembled WGS sequence"/>
</dbReference>
<keyword evidence="2" id="KW-1185">Reference proteome</keyword>
<name>A0AAV7JKE1_9METZ</name>
<dbReference type="GO" id="GO:0005509">
    <property type="term" value="F:calcium ion binding"/>
    <property type="evidence" value="ECO:0007669"/>
    <property type="project" value="InterPro"/>
</dbReference>
<dbReference type="PANTHER" id="PTHR47500">
    <property type="entry name" value="EF-HAND CALCIUM-BINDING DOMAIN-CONTAINING PROTEIN"/>
    <property type="match status" value="1"/>
</dbReference>
<organism evidence="1 2">
    <name type="scientific">Oopsacas minuta</name>
    <dbReference type="NCBI Taxonomy" id="111878"/>
    <lineage>
        <taxon>Eukaryota</taxon>
        <taxon>Metazoa</taxon>
        <taxon>Porifera</taxon>
        <taxon>Hexactinellida</taxon>
        <taxon>Hexasterophora</taxon>
        <taxon>Lyssacinosida</taxon>
        <taxon>Leucopsacidae</taxon>
        <taxon>Oopsacas</taxon>
    </lineage>
</organism>
<reference evidence="1 2" key="1">
    <citation type="journal article" date="2023" name="BMC Biol.">
        <title>The compact genome of the sponge Oopsacas minuta (Hexactinellida) is lacking key metazoan core genes.</title>
        <authorList>
            <person name="Santini S."/>
            <person name="Schenkelaars Q."/>
            <person name="Jourda C."/>
            <person name="Duchesne M."/>
            <person name="Belahbib H."/>
            <person name="Rocher C."/>
            <person name="Selva M."/>
            <person name="Riesgo A."/>
            <person name="Vervoort M."/>
            <person name="Leys S.P."/>
            <person name="Kodjabachian L."/>
            <person name="Le Bivic A."/>
            <person name="Borchiellini C."/>
            <person name="Claverie J.M."/>
            <person name="Renard E."/>
        </authorList>
    </citation>
    <scope>NUCLEOTIDE SEQUENCE [LARGE SCALE GENOMIC DNA]</scope>
    <source>
        <strain evidence="1">SPO-2</strain>
    </source>
</reference>